<name>A0ABV8RBH2_9FLAO</name>
<evidence type="ECO:0000259" key="11">
    <source>
        <dbReference type="Pfam" id="PF04452"/>
    </source>
</evidence>
<evidence type="ECO:0000256" key="4">
    <source>
        <dbReference type="ARBA" id="ARBA00022552"/>
    </source>
</evidence>
<dbReference type="Proteomes" id="UP001595826">
    <property type="component" value="Unassembled WGS sequence"/>
</dbReference>
<dbReference type="InterPro" id="IPR006700">
    <property type="entry name" value="RsmE"/>
</dbReference>
<evidence type="ECO:0000313" key="13">
    <source>
        <dbReference type="EMBL" id="MFC4269826.1"/>
    </source>
</evidence>
<dbReference type="InterPro" id="IPR029026">
    <property type="entry name" value="tRNA_m1G_MTases_N"/>
</dbReference>
<dbReference type="RefSeq" id="WP_377411264.1">
    <property type="nucleotide sequence ID" value="NZ_JBHSCY010000003.1"/>
</dbReference>
<dbReference type="NCBIfam" id="TIGR00046">
    <property type="entry name" value="RsmE family RNA methyltransferase"/>
    <property type="match status" value="1"/>
</dbReference>
<dbReference type="NCBIfam" id="NF008702">
    <property type="entry name" value="PRK11713.6-1"/>
    <property type="match status" value="1"/>
</dbReference>
<comment type="subcellular location">
    <subcellularLocation>
        <location evidence="1 10">Cytoplasm</location>
    </subcellularLocation>
</comment>
<accession>A0ABV8RBH2</accession>
<dbReference type="PANTHER" id="PTHR30027">
    <property type="entry name" value="RIBOSOMAL RNA SMALL SUBUNIT METHYLTRANSFERASE E"/>
    <property type="match status" value="1"/>
</dbReference>
<dbReference type="InterPro" id="IPR046886">
    <property type="entry name" value="RsmE_MTase_dom"/>
</dbReference>
<evidence type="ECO:0000256" key="10">
    <source>
        <dbReference type="PIRNR" id="PIRNR015601"/>
    </source>
</evidence>
<dbReference type="PANTHER" id="PTHR30027:SF3">
    <property type="entry name" value="16S RRNA (URACIL(1498)-N(3))-METHYLTRANSFERASE"/>
    <property type="match status" value="1"/>
</dbReference>
<evidence type="ECO:0000256" key="6">
    <source>
        <dbReference type="ARBA" id="ARBA00022679"/>
    </source>
</evidence>
<dbReference type="GO" id="GO:0032259">
    <property type="term" value="P:methylation"/>
    <property type="evidence" value="ECO:0007669"/>
    <property type="project" value="UniProtKB-KW"/>
</dbReference>
<dbReference type="EC" id="2.1.1.193" evidence="10"/>
<dbReference type="SUPFAM" id="SSF88697">
    <property type="entry name" value="PUA domain-like"/>
    <property type="match status" value="1"/>
</dbReference>
<dbReference type="CDD" id="cd18084">
    <property type="entry name" value="RsmE-like"/>
    <property type="match status" value="1"/>
</dbReference>
<proteinExistence type="inferred from homology"/>
<comment type="caution">
    <text evidence="13">The sequence shown here is derived from an EMBL/GenBank/DDBJ whole genome shotgun (WGS) entry which is preliminary data.</text>
</comment>
<evidence type="ECO:0000256" key="1">
    <source>
        <dbReference type="ARBA" id="ARBA00004496"/>
    </source>
</evidence>
<feature type="domain" description="Ribosomal RNA small subunit methyltransferase E PUA-like" evidence="12">
    <location>
        <begin position="22"/>
        <end position="65"/>
    </location>
</feature>
<dbReference type="InterPro" id="IPR015947">
    <property type="entry name" value="PUA-like_sf"/>
</dbReference>
<dbReference type="PIRSF" id="PIRSF015601">
    <property type="entry name" value="MTase_slr0722"/>
    <property type="match status" value="1"/>
</dbReference>
<protein>
    <recommendedName>
        <fullName evidence="10">Ribosomal RNA small subunit methyltransferase E</fullName>
        <ecNumber evidence="10">2.1.1.193</ecNumber>
    </recommendedName>
</protein>
<dbReference type="Gene3D" id="2.40.240.20">
    <property type="entry name" value="Hypothetical PUA domain-like, domain 1"/>
    <property type="match status" value="1"/>
</dbReference>
<evidence type="ECO:0000256" key="9">
    <source>
        <dbReference type="ARBA" id="ARBA00047944"/>
    </source>
</evidence>
<evidence type="ECO:0000259" key="12">
    <source>
        <dbReference type="Pfam" id="PF20260"/>
    </source>
</evidence>
<keyword evidence="3 10" id="KW-0963">Cytoplasm</keyword>
<reference evidence="14" key="1">
    <citation type="journal article" date="2019" name="Int. J. Syst. Evol. Microbiol.">
        <title>The Global Catalogue of Microorganisms (GCM) 10K type strain sequencing project: providing services to taxonomists for standard genome sequencing and annotation.</title>
        <authorList>
            <consortium name="The Broad Institute Genomics Platform"/>
            <consortium name="The Broad Institute Genome Sequencing Center for Infectious Disease"/>
            <person name="Wu L."/>
            <person name="Ma J."/>
        </authorList>
    </citation>
    <scope>NUCLEOTIDE SEQUENCE [LARGE SCALE GENOMIC DNA]</scope>
    <source>
        <strain evidence="14">CECT 8655</strain>
    </source>
</reference>
<feature type="domain" description="Ribosomal RNA small subunit methyltransferase E methyltransferase" evidence="11">
    <location>
        <begin position="78"/>
        <end position="230"/>
    </location>
</feature>
<dbReference type="Pfam" id="PF04452">
    <property type="entry name" value="Methyltrans_RNA"/>
    <property type="match status" value="1"/>
</dbReference>
<comment type="catalytic activity">
    <reaction evidence="9 10">
        <text>uridine(1498) in 16S rRNA + S-adenosyl-L-methionine = N(3)-methyluridine(1498) in 16S rRNA + S-adenosyl-L-homocysteine + H(+)</text>
        <dbReference type="Rhea" id="RHEA:42920"/>
        <dbReference type="Rhea" id="RHEA-COMP:10283"/>
        <dbReference type="Rhea" id="RHEA-COMP:10284"/>
        <dbReference type="ChEBI" id="CHEBI:15378"/>
        <dbReference type="ChEBI" id="CHEBI:57856"/>
        <dbReference type="ChEBI" id="CHEBI:59789"/>
        <dbReference type="ChEBI" id="CHEBI:65315"/>
        <dbReference type="ChEBI" id="CHEBI:74502"/>
        <dbReference type="EC" id="2.1.1.193"/>
    </reaction>
</comment>
<organism evidence="13 14">
    <name type="scientific">Polaribacter marinivivus</name>
    <dbReference type="NCBI Taxonomy" id="1524260"/>
    <lineage>
        <taxon>Bacteria</taxon>
        <taxon>Pseudomonadati</taxon>
        <taxon>Bacteroidota</taxon>
        <taxon>Flavobacteriia</taxon>
        <taxon>Flavobacteriales</taxon>
        <taxon>Flavobacteriaceae</taxon>
    </lineage>
</organism>
<dbReference type="Gene3D" id="3.40.1280.10">
    <property type="match status" value="1"/>
</dbReference>
<comment type="similarity">
    <text evidence="2 10">Belongs to the RNA methyltransferase RsmE family.</text>
</comment>
<dbReference type="SUPFAM" id="SSF75217">
    <property type="entry name" value="alpha/beta knot"/>
    <property type="match status" value="1"/>
</dbReference>
<dbReference type="InterPro" id="IPR029028">
    <property type="entry name" value="Alpha/beta_knot_MTases"/>
</dbReference>
<evidence type="ECO:0000256" key="8">
    <source>
        <dbReference type="ARBA" id="ARBA00025699"/>
    </source>
</evidence>
<dbReference type="Pfam" id="PF20260">
    <property type="entry name" value="PUA_4"/>
    <property type="match status" value="1"/>
</dbReference>
<comment type="function">
    <text evidence="8 10">Specifically methylates the N3 position of the uracil ring of uridine 1498 (m3U1498) in 16S rRNA. Acts on the fully assembled 30S ribosomal subunit.</text>
</comment>
<evidence type="ECO:0000256" key="2">
    <source>
        <dbReference type="ARBA" id="ARBA00005528"/>
    </source>
</evidence>
<keyword evidence="14" id="KW-1185">Reference proteome</keyword>
<dbReference type="InterPro" id="IPR046887">
    <property type="entry name" value="RsmE_PUA-like"/>
</dbReference>
<dbReference type="GO" id="GO:0008168">
    <property type="term" value="F:methyltransferase activity"/>
    <property type="evidence" value="ECO:0007669"/>
    <property type="project" value="UniProtKB-KW"/>
</dbReference>
<keyword evidence="6 10" id="KW-0808">Transferase</keyword>
<evidence type="ECO:0000256" key="7">
    <source>
        <dbReference type="ARBA" id="ARBA00022691"/>
    </source>
</evidence>
<sequence>MQLFYNNLLDKNSKEILFDKIESKHIVRVLRKKENDILDITNGNGLLFKAKITLANDKRCIAEIIQVEEKDKLWDYYLHIAIAPTKNNDRLEWFLEKATEIGIDEITPIICQNSERKIVKQERLEKIIQSAMKQSLKFTLPKLNEPIKFNDFIDQDFNGKTCIAHCEDDNKTLLKTIVNTKEKITILIGPEGDFSTQEIKKALSKKFTPISLGESRLRTETAGLVAVQTVAIINQ</sequence>
<keyword evidence="5 10" id="KW-0489">Methyltransferase</keyword>
<evidence type="ECO:0000256" key="5">
    <source>
        <dbReference type="ARBA" id="ARBA00022603"/>
    </source>
</evidence>
<evidence type="ECO:0000256" key="3">
    <source>
        <dbReference type="ARBA" id="ARBA00022490"/>
    </source>
</evidence>
<dbReference type="EMBL" id="JBHSCY010000003">
    <property type="protein sequence ID" value="MFC4269826.1"/>
    <property type="molecule type" value="Genomic_DNA"/>
</dbReference>
<keyword evidence="7 10" id="KW-0949">S-adenosyl-L-methionine</keyword>
<evidence type="ECO:0000313" key="14">
    <source>
        <dbReference type="Proteomes" id="UP001595826"/>
    </source>
</evidence>
<keyword evidence="4 10" id="KW-0698">rRNA processing</keyword>
<gene>
    <name evidence="13" type="ORF">ACFOWD_12995</name>
</gene>